<sequence length="115" mass="12763">MANYFSMEIKAPDGLSGIEAHLSKCRLSLNAYTSGHNGKVVLRAKDDSDFEWSMDSSDGEIVFGSGEIFKGVDFTIKALESLSLILRTKKLPHVIWVDDENGCLIKEFNYGMPNT</sequence>
<accession>A0AA51X5V4</accession>
<name>A0AA51X5V4_9GAMM</name>
<protein>
    <submittedName>
        <fullName evidence="1">Uncharacterized protein</fullName>
    </submittedName>
</protein>
<dbReference type="Proteomes" id="UP001239782">
    <property type="component" value="Chromosome"/>
</dbReference>
<keyword evidence="2" id="KW-1185">Reference proteome</keyword>
<dbReference type="RefSeq" id="WP_309201732.1">
    <property type="nucleotide sequence ID" value="NZ_CP133548.1"/>
</dbReference>
<dbReference type="AlphaFoldDB" id="A0AA51X5V4"/>
<proteinExistence type="predicted"/>
<evidence type="ECO:0000313" key="2">
    <source>
        <dbReference type="Proteomes" id="UP001239782"/>
    </source>
</evidence>
<reference evidence="1 2" key="1">
    <citation type="submission" date="2023-08" db="EMBL/GenBank/DDBJ databases">
        <title>Pleionea litopenaei sp. nov., isolated from stomach of juvenile Litopenaeus vannamei.</title>
        <authorList>
            <person name="Rho A.M."/>
            <person name="Hwang C.Y."/>
        </authorList>
    </citation>
    <scope>NUCLEOTIDE SEQUENCE [LARGE SCALE GENOMIC DNA]</scope>
    <source>
        <strain evidence="1 2">HL-JVS1</strain>
    </source>
</reference>
<organism evidence="1 2">
    <name type="scientific">Pleionea litopenaei</name>
    <dbReference type="NCBI Taxonomy" id="3070815"/>
    <lineage>
        <taxon>Bacteria</taxon>
        <taxon>Pseudomonadati</taxon>
        <taxon>Pseudomonadota</taxon>
        <taxon>Gammaproteobacteria</taxon>
        <taxon>Oceanospirillales</taxon>
        <taxon>Pleioneaceae</taxon>
        <taxon>Pleionea</taxon>
    </lineage>
</organism>
<dbReference type="EMBL" id="CP133548">
    <property type="protein sequence ID" value="WMS86587.1"/>
    <property type="molecule type" value="Genomic_DNA"/>
</dbReference>
<evidence type="ECO:0000313" key="1">
    <source>
        <dbReference type="EMBL" id="WMS86587.1"/>
    </source>
</evidence>
<gene>
    <name evidence="1" type="ORF">Q9312_15305</name>
</gene>
<dbReference type="KEGG" id="plei:Q9312_15305"/>